<dbReference type="PANTHER" id="PTHR42711:SF16">
    <property type="entry name" value="ABC TRANSPORTER ATP-BINDING PROTEIN"/>
    <property type="match status" value="1"/>
</dbReference>
<dbReference type="Proteomes" id="UP000265419">
    <property type="component" value="Unassembled WGS sequence"/>
</dbReference>
<evidence type="ECO:0000313" key="8">
    <source>
        <dbReference type="Proteomes" id="UP000265419"/>
    </source>
</evidence>
<dbReference type="InterPro" id="IPR050763">
    <property type="entry name" value="ABC_transporter_ATP-binding"/>
</dbReference>
<dbReference type="AlphaFoldDB" id="A0A399JAF0"/>
<dbReference type="PROSITE" id="PS00211">
    <property type="entry name" value="ABC_TRANSPORTER_1"/>
    <property type="match status" value="1"/>
</dbReference>
<keyword evidence="5" id="KW-0046">Antibiotic resistance</keyword>
<evidence type="ECO:0000256" key="3">
    <source>
        <dbReference type="ARBA" id="ARBA00022741"/>
    </source>
</evidence>
<evidence type="ECO:0000256" key="2">
    <source>
        <dbReference type="ARBA" id="ARBA00022448"/>
    </source>
</evidence>
<dbReference type="GO" id="GO:0016887">
    <property type="term" value="F:ATP hydrolysis activity"/>
    <property type="evidence" value="ECO:0007669"/>
    <property type="project" value="InterPro"/>
</dbReference>
<evidence type="ECO:0000256" key="1">
    <source>
        <dbReference type="ARBA" id="ARBA00004202"/>
    </source>
</evidence>
<dbReference type="SUPFAM" id="SSF52540">
    <property type="entry name" value="P-loop containing nucleoside triphosphate hydrolases"/>
    <property type="match status" value="1"/>
</dbReference>
<dbReference type="PANTHER" id="PTHR42711">
    <property type="entry name" value="ABC TRANSPORTER ATP-BINDING PROTEIN"/>
    <property type="match status" value="1"/>
</dbReference>
<evidence type="ECO:0000256" key="5">
    <source>
        <dbReference type="ARBA" id="ARBA00023251"/>
    </source>
</evidence>
<name>A0A399JAF0_9MICC</name>
<dbReference type="CDD" id="cd03230">
    <property type="entry name" value="ABC_DR_subfamily_A"/>
    <property type="match status" value="1"/>
</dbReference>
<keyword evidence="3" id="KW-0547">Nucleotide-binding</keyword>
<dbReference type="GO" id="GO:0046677">
    <property type="term" value="P:response to antibiotic"/>
    <property type="evidence" value="ECO:0007669"/>
    <property type="project" value="UniProtKB-KW"/>
</dbReference>
<keyword evidence="2" id="KW-0813">Transport</keyword>
<proteinExistence type="predicted"/>
<dbReference type="Gene3D" id="3.40.50.300">
    <property type="entry name" value="P-loop containing nucleotide triphosphate hydrolases"/>
    <property type="match status" value="1"/>
</dbReference>
<dbReference type="GO" id="GO:0005886">
    <property type="term" value="C:plasma membrane"/>
    <property type="evidence" value="ECO:0007669"/>
    <property type="project" value="UniProtKB-SubCell"/>
</dbReference>
<sequence>MTKSFRAAAGRHQHVLQGVSFSAEAGAVTTLLGTNGAGKSTSLACAQGLLRPDGGTVRLLDQDPWLAPAQLRARVGVMLQDSGLPPAQKPLAYLSHVASLYAQPRPVAELAERLGLNEFARTPIRRLSGGQKQRVALAVALVGSPEVLFLDEPSAGLDPQSRQVVFEIIEEERARGRAIVLTTHLLEDAERLSDTVYVIDRGRTVAHGSVAELIGNDSPPSLTVSFPEGAEPAWPAGVTPRREGGAYILDAVTSPALLASLTSTWEAAGILPVSLRLERRSLEDAFLALASEASHDLLEGSRP</sequence>
<keyword evidence="8" id="KW-1185">Reference proteome</keyword>
<accession>A0A399JAF0</accession>
<dbReference type="Pfam" id="PF00005">
    <property type="entry name" value="ABC_tran"/>
    <property type="match status" value="1"/>
</dbReference>
<dbReference type="PROSITE" id="PS50893">
    <property type="entry name" value="ABC_TRANSPORTER_2"/>
    <property type="match status" value="1"/>
</dbReference>
<evidence type="ECO:0000313" key="7">
    <source>
        <dbReference type="EMBL" id="RII42194.1"/>
    </source>
</evidence>
<comment type="subcellular location">
    <subcellularLocation>
        <location evidence="1">Cell membrane</location>
        <topology evidence="1">Peripheral membrane protein</topology>
    </subcellularLocation>
</comment>
<comment type="caution">
    <text evidence="7">The sequence shown here is derived from an EMBL/GenBank/DDBJ whole genome shotgun (WGS) entry which is preliminary data.</text>
</comment>
<feature type="domain" description="ABC transporter" evidence="6">
    <location>
        <begin position="1"/>
        <end position="226"/>
    </location>
</feature>
<evidence type="ECO:0000256" key="4">
    <source>
        <dbReference type="ARBA" id="ARBA00022840"/>
    </source>
</evidence>
<dbReference type="InterPro" id="IPR017871">
    <property type="entry name" value="ABC_transporter-like_CS"/>
</dbReference>
<dbReference type="GO" id="GO:0005524">
    <property type="term" value="F:ATP binding"/>
    <property type="evidence" value="ECO:0007669"/>
    <property type="project" value="UniProtKB-KW"/>
</dbReference>
<gene>
    <name evidence="7" type="ORF">DWB68_08665</name>
</gene>
<reference evidence="7 8" key="1">
    <citation type="submission" date="2018-07" db="EMBL/GenBank/DDBJ databases">
        <title>Arthrobacter sp. nov., isolated from raw cow's milk with high bacterial count.</title>
        <authorList>
            <person name="Hahne J."/>
            <person name="Isele D."/>
            <person name="Lipski A."/>
        </authorList>
    </citation>
    <scope>NUCLEOTIDE SEQUENCE [LARGE SCALE GENOMIC DNA]</scope>
    <source>
        <strain evidence="7 8">JZ R-35</strain>
    </source>
</reference>
<dbReference type="InterPro" id="IPR003439">
    <property type="entry name" value="ABC_transporter-like_ATP-bd"/>
</dbReference>
<dbReference type="InterPro" id="IPR003593">
    <property type="entry name" value="AAA+_ATPase"/>
</dbReference>
<protein>
    <submittedName>
        <fullName evidence="7">ABC transporter ATP-binding protein</fullName>
    </submittedName>
</protein>
<evidence type="ECO:0000259" key="6">
    <source>
        <dbReference type="PROSITE" id="PS50893"/>
    </source>
</evidence>
<organism evidence="7 8">
    <name type="scientific">Galactobacter valiniphilus</name>
    <dbReference type="NCBI Taxonomy" id="2676122"/>
    <lineage>
        <taxon>Bacteria</taxon>
        <taxon>Bacillati</taxon>
        <taxon>Actinomycetota</taxon>
        <taxon>Actinomycetes</taxon>
        <taxon>Micrococcales</taxon>
        <taxon>Micrococcaceae</taxon>
        <taxon>Galactobacter</taxon>
    </lineage>
</organism>
<dbReference type="InterPro" id="IPR027417">
    <property type="entry name" value="P-loop_NTPase"/>
</dbReference>
<keyword evidence="4 7" id="KW-0067">ATP-binding</keyword>
<dbReference type="EMBL" id="QQXK01000015">
    <property type="protein sequence ID" value="RII42194.1"/>
    <property type="molecule type" value="Genomic_DNA"/>
</dbReference>
<dbReference type="SMART" id="SM00382">
    <property type="entry name" value="AAA"/>
    <property type="match status" value="1"/>
</dbReference>